<feature type="transmembrane region" description="Helical" evidence="1">
    <location>
        <begin position="730"/>
        <end position="754"/>
    </location>
</feature>
<keyword evidence="1" id="KW-0812">Transmembrane</keyword>
<evidence type="ECO:0000313" key="2">
    <source>
        <dbReference type="EMBL" id="EDQ84977.1"/>
    </source>
</evidence>
<reference evidence="2 3" key="1">
    <citation type="journal article" date="2008" name="Nature">
        <title>The genome of the choanoflagellate Monosiga brevicollis and the origin of metazoans.</title>
        <authorList>
            <consortium name="JGI Sequencing"/>
            <person name="King N."/>
            <person name="Westbrook M.J."/>
            <person name="Young S.L."/>
            <person name="Kuo A."/>
            <person name="Abedin M."/>
            <person name="Chapman J."/>
            <person name="Fairclough S."/>
            <person name="Hellsten U."/>
            <person name="Isogai Y."/>
            <person name="Letunic I."/>
            <person name="Marr M."/>
            <person name="Pincus D."/>
            <person name="Putnam N."/>
            <person name="Rokas A."/>
            <person name="Wright K.J."/>
            <person name="Zuzow R."/>
            <person name="Dirks W."/>
            <person name="Good M."/>
            <person name="Goodstein D."/>
            <person name="Lemons D."/>
            <person name="Li W."/>
            <person name="Lyons J.B."/>
            <person name="Morris A."/>
            <person name="Nichols S."/>
            <person name="Richter D.J."/>
            <person name="Salamov A."/>
            <person name="Bork P."/>
            <person name="Lim W.A."/>
            <person name="Manning G."/>
            <person name="Miller W.T."/>
            <person name="McGinnis W."/>
            <person name="Shapiro H."/>
            <person name="Tjian R."/>
            <person name="Grigoriev I.V."/>
            <person name="Rokhsar D."/>
        </authorList>
    </citation>
    <scope>NUCLEOTIDE SEQUENCE [LARGE SCALE GENOMIC DNA]</scope>
    <source>
        <strain evidence="3">MX1 / ATCC 50154</strain>
    </source>
</reference>
<proteinExistence type="predicted"/>
<keyword evidence="3" id="KW-1185">Reference proteome</keyword>
<dbReference type="InParanoid" id="A9VBR2"/>
<dbReference type="RefSeq" id="XP_001750147.1">
    <property type="nucleotide sequence ID" value="XM_001750095.1"/>
</dbReference>
<keyword evidence="1" id="KW-1133">Transmembrane helix</keyword>
<dbReference type="AlphaFoldDB" id="A9VBR2"/>
<organism evidence="2 3">
    <name type="scientific">Monosiga brevicollis</name>
    <name type="common">Choanoflagellate</name>
    <dbReference type="NCBI Taxonomy" id="81824"/>
    <lineage>
        <taxon>Eukaryota</taxon>
        <taxon>Choanoflagellata</taxon>
        <taxon>Craspedida</taxon>
        <taxon>Salpingoecidae</taxon>
        <taxon>Monosiga</taxon>
    </lineage>
</organism>
<accession>A9VBR2</accession>
<dbReference type="GeneID" id="5895438"/>
<evidence type="ECO:0000256" key="1">
    <source>
        <dbReference type="SAM" id="Phobius"/>
    </source>
</evidence>
<dbReference type="EMBL" id="CH991578">
    <property type="protein sequence ID" value="EDQ84977.1"/>
    <property type="molecule type" value="Genomic_DNA"/>
</dbReference>
<protein>
    <submittedName>
        <fullName evidence="2">Uncharacterized protein</fullName>
    </submittedName>
</protein>
<gene>
    <name evidence="2" type="ORF">MONBRDRAFT_39024</name>
</gene>
<dbReference type="Proteomes" id="UP000001357">
    <property type="component" value="Unassembled WGS sequence"/>
</dbReference>
<sequence length="803" mass="87125">MTLSDSTLNEHSAQQDGGAVAALLTDAGLQAGRKAKLVLSSSSLTGNYASERGGAIVVLFGATLETSNRVTFERNMATKYGGAVAVVGQDSTWSDVQSRLNQNTAPAVYVYDQAHVDLTSTLVESSSSIGLVDTNMGSSRPGALLCAHSTMHRSADLRTVESFDAFGAPTDNVRCIGTMDVAARRGTRPSWALGSRLALACAWWMMLVMHTPTNPVQALLVQPTSTTAPPFQTIDLNQLNISNASSITVSGRVETSPLRKATHSFDYPAITFGGGVDWIVNMNPYTNQILICPGTDVHGCMIYVNENDPSVLNSLWASHPDPQLKYYGTIGPLLDALQIADSNPYAVRVPLVFFYDEPSPTVLLRDRLSVLNFFKGTLYELIIGGDNSVLLLIKSSLLAWGNGDVIYASYYSRNISIQLARDGYRSRYNLTVPEDVYNSTWGGDIGFHIAPTRSRSGVWNVVYASTDEKRAFAIGTLIVTDNVLRPYQLNVGINALELLYILIPGLRDNVQSVRMDSFAIVRNLHVRLSVSILTLRPPHYQIVLDLDLSQPIIPATNITQGVLRMQIMLDPTPYTGDSLIYSNAMGALLTPANSPDAPRVAGATTLPTPTTSSSLLFNNDTADDTNGTRVYYLITNDGILELEENSSMHWEYRLGPQVVCGLGYLKFATRVKQIFCTTFTALVSPSEYVARVPTATPLSTSTSTTPAVTAMASTTDALAASMRATTVAGISISLLLAIIFGCIVFLVLAIYCVFQCNARTRTVFLPSEERDTLHLDLEQETYKLADRAQTLHPDTDDAAMLPC</sequence>
<name>A9VBR2_MONBE</name>
<evidence type="ECO:0000313" key="3">
    <source>
        <dbReference type="Proteomes" id="UP000001357"/>
    </source>
</evidence>
<keyword evidence="1" id="KW-0472">Membrane</keyword>
<dbReference type="KEGG" id="mbr:MONBRDRAFT_39024"/>